<dbReference type="Pfam" id="PF22600">
    <property type="entry name" value="MTPAP-like_central"/>
    <property type="match status" value="1"/>
</dbReference>
<dbReference type="SUPFAM" id="SSF81301">
    <property type="entry name" value="Nucleotidyltransferase"/>
    <property type="match status" value="1"/>
</dbReference>
<dbReference type="RefSeq" id="XP_005708772.1">
    <property type="nucleotide sequence ID" value="XM_005708715.1"/>
</dbReference>
<dbReference type="PANTHER" id="PTHR12271:SF40">
    <property type="entry name" value="POLY(A) RNA POLYMERASE GLD2"/>
    <property type="match status" value="1"/>
</dbReference>
<dbReference type="GO" id="GO:0016779">
    <property type="term" value="F:nucleotidyltransferase activity"/>
    <property type="evidence" value="ECO:0007669"/>
    <property type="project" value="TreeGrafter"/>
</dbReference>
<protein>
    <submittedName>
        <fullName evidence="2">Nucleotidyltransferase</fullName>
    </submittedName>
</protein>
<dbReference type="SUPFAM" id="SSF81631">
    <property type="entry name" value="PAP/OAS1 substrate-binding domain"/>
    <property type="match status" value="1"/>
</dbReference>
<reference evidence="3" key="1">
    <citation type="journal article" date="2013" name="Science">
        <title>Gene transfer from bacteria and archaea facilitated evolution of an extremophilic eukaryote.</title>
        <authorList>
            <person name="Schonknecht G."/>
            <person name="Chen W.H."/>
            <person name="Ternes C.M."/>
            <person name="Barbier G.G."/>
            <person name="Shrestha R.P."/>
            <person name="Stanke M."/>
            <person name="Brautigam A."/>
            <person name="Baker B.J."/>
            <person name="Banfield J.F."/>
            <person name="Garavito R.M."/>
            <person name="Carr K."/>
            <person name="Wilkerson C."/>
            <person name="Rensing S.A."/>
            <person name="Gagneul D."/>
            <person name="Dickenson N.E."/>
            <person name="Oesterhelt C."/>
            <person name="Lercher M.J."/>
            <person name="Weber A.P."/>
        </authorList>
    </citation>
    <scope>NUCLEOTIDE SEQUENCE [LARGE SCALE GENOMIC DNA]</scope>
    <source>
        <strain evidence="3">074W</strain>
    </source>
</reference>
<dbReference type="Gene3D" id="3.30.460.10">
    <property type="entry name" value="Beta Polymerase, domain 2"/>
    <property type="match status" value="1"/>
</dbReference>
<dbReference type="OrthoDB" id="5974at2759"/>
<organism evidence="2 3">
    <name type="scientific">Galdieria sulphuraria</name>
    <name type="common">Red alga</name>
    <dbReference type="NCBI Taxonomy" id="130081"/>
    <lineage>
        <taxon>Eukaryota</taxon>
        <taxon>Rhodophyta</taxon>
        <taxon>Bangiophyceae</taxon>
        <taxon>Galdieriales</taxon>
        <taxon>Galdieriaceae</taxon>
        <taxon>Galdieria</taxon>
    </lineage>
</organism>
<dbReference type="EMBL" id="KB454487">
    <property type="protein sequence ID" value="EME32252.1"/>
    <property type="molecule type" value="Genomic_DNA"/>
</dbReference>
<dbReference type="STRING" id="130081.M2XPV9"/>
<dbReference type="AlphaFoldDB" id="M2XPV9"/>
<feature type="domain" description="Poly(A) RNA polymerase mitochondrial-like central palm" evidence="1">
    <location>
        <begin position="234"/>
        <end position="370"/>
    </location>
</feature>
<gene>
    <name evidence="2" type="ORF">Gasu_06610</name>
</gene>
<dbReference type="Gene3D" id="1.10.1410.10">
    <property type="match status" value="1"/>
</dbReference>
<dbReference type="PANTHER" id="PTHR12271">
    <property type="entry name" value="POLY A POLYMERASE CID PAP -RELATED"/>
    <property type="match status" value="1"/>
</dbReference>
<dbReference type="GeneID" id="17090844"/>
<keyword evidence="2" id="KW-0808">Transferase</keyword>
<accession>M2XPV9</accession>
<dbReference type="Gramene" id="EME32252">
    <property type="protein sequence ID" value="EME32252"/>
    <property type="gene ID" value="Gasu_06610"/>
</dbReference>
<evidence type="ECO:0000313" key="2">
    <source>
        <dbReference type="EMBL" id="EME32252.1"/>
    </source>
</evidence>
<dbReference type="InterPro" id="IPR054708">
    <property type="entry name" value="MTPAP-like_central"/>
</dbReference>
<proteinExistence type="predicted"/>
<name>M2XPV9_GALSU</name>
<evidence type="ECO:0000313" key="3">
    <source>
        <dbReference type="Proteomes" id="UP000030680"/>
    </source>
</evidence>
<dbReference type="Proteomes" id="UP000030680">
    <property type="component" value="Unassembled WGS sequence"/>
</dbReference>
<evidence type="ECO:0000259" key="1">
    <source>
        <dbReference type="Pfam" id="PF22600"/>
    </source>
</evidence>
<dbReference type="InterPro" id="IPR043519">
    <property type="entry name" value="NT_sf"/>
</dbReference>
<sequence>MTLLRGPTTFACWNCSLWIRRYYRSFDPNRLSTCGQDTYSQERQIAPQSTPLTVYLQCVAWRPELFSFKNLGTLLEKHSHEVFSIPVDVFEAIENKFSEIRQALKKSHNFLGRVEYYTFFTSILSFIRDDILEISRNERNSKELLDLILKYRREQDQLLDLPKFFRTRASGGNSLWHCSLLLSGYNFEAYDCKNLKTGKREVFAKAVFQIFADFVKNVENDFYFARNEHDDCSLDSSLRSLIAKRQPTKDDFNSIALLKRRLQKVIQKQYPDCSLEIFGSAVTGLWKPASDVDFVVLPKNTMKDKKSKPVKYLRVLAGVLRSTEMFSVFLIGNAKVPIVKFVDHTSGLKGDISWDSSLGLVNSKLIRQYLDMDELVKDFVWLVKEWVSARRIAGAPQHYPSSYCWVLMCLWFLQRVKKVLPVISVPEEMSKRKQVDWILEYTYRKDGKSISSEYTLTQLLEQFFRHFAYEISIDAVIFVSQTSLLMKHSGKNSKWRVEDPLEFERDLMCHVSHTQFQVILYEFLRAHRIISTENNISKLFDIPKGENIRRRMIGYFDCLLETELNGQAPLKGYK</sequence>
<keyword evidence="3" id="KW-1185">Reference proteome</keyword>
<dbReference type="eggNOG" id="KOG2277">
    <property type="taxonomic scope" value="Eukaryota"/>
</dbReference>
<dbReference type="KEGG" id="gsl:Gasu_06610"/>
<dbReference type="CDD" id="cd05402">
    <property type="entry name" value="NT_PAP_TUTase"/>
    <property type="match status" value="1"/>
</dbReference>
<dbReference type="GO" id="GO:0031123">
    <property type="term" value="P:RNA 3'-end processing"/>
    <property type="evidence" value="ECO:0007669"/>
    <property type="project" value="TreeGrafter"/>
</dbReference>